<dbReference type="Gene3D" id="3.40.390.10">
    <property type="entry name" value="Collagenase (Catalytic Domain)"/>
    <property type="match status" value="1"/>
</dbReference>
<dbReference type="SUPFAM" id="SSF51120">
    <property type="entry name" value="beta-Roll"/>
    <property type="match status" value="2"/>
</dbReference>
<evidence type="ECO:0000256" key="2">
    <source>
        <dbReference type="ARBA" id="ARBA00004613"/>
    </source>
</evidence>
<dbReference type="InterPro" id="IPR024079">
    <property type="entry name" value="MetalloPept_cat_dom_sf"/>
</dbReference>
<dbReference type="RefSeq" id="WP_068241795.1">
    <property type="nucleotide sequence ID" value="NZ_LPUY01000049.1"/>
</dbReference>
<dbReference type="PANTHER" id="PTHR38340:SF1">
    <property type="entry name" value="S-LAYER PROTEIN"/>
    <property type="match status" value="1"/>
</dbReference>
<keyword evidence="8" id="KW-1185">Reference proteome</keyword>
<dbReference type="Pfam" id="PF08548">
    <property type="entry name" value="Peptidase_M10_C"/>
    <property type="match status" value="1"/>
</dbReference>
<keyword evidence="7" id="KW-0378">Hydrolase</keyword>
<evidence type="ECO:0000256" key="1">
    <source>
        <dbReference type="ARBA" id="ARBA00001913"/>
    </source>
</evidence>
<dbReference type="InterPro" id="IPR018511">
    <property type="entry name" value="Hemolysin-typ_Ca-bd_CS"/>
</dbReference>
<dbReference type="Proteomes" id="UP000068382">
    <property type="component" value="Unassembled WGS sequence"/>
</dbReference>
<dbReference type="CDD" id="cd04277">
    <property type="entry name" value="ZnMc_serralysin_like"/>
    <property type="match status" value="1"/>
</dbReference>
<dbReference type="Gene3D" id="2.150.10.10">
    <property type="entry name" value="Serralysin-like metalloprotease, C-terminal"/>
    <property type="match status" value="2"/>
</dbReference>
<dbReference type="InterPro" id="IPR013858">
    <property type="entry name" value="Peptidase_M10B_C"/>
</dbReference>
<dbReference type="GO" id="GO:0005615">
    <property type="term" value="C:extracellular space"/>
    <property type="evidence" value="ECO:0007669"/>
    <property type="project" value="InterPro"/>
</dbReference>
<reference evidence="7 8" key="1">
    <citation type="submission" date="2015-12" db="EMBL/GenBank/DDBJ databases">
        <title>Genome sequence of the marine Rhodobacteraceae strain O3.65, Candidatus Tritonibacter horizontis.</title>
        <authorList>
            <person name="Poehlein A."/>
            <person name="Giebel H.A."/>
            <person name="Voget S."/>
            <person name="Brinkhoff T."/>
        </authorList>
    </citation>
    <scope>NUCLEOTIDE SEQUENCE [LARGE SCALE GENOMIC DNA]</scope>
    <source>
        <strain evidence="7 8">O3.65</strain>
    </source>
</reference>
<dbReference type="GO" id="GO:0005509">
    <property type="term" value="F:calcium ion binding"/>
    <property type="evidence" value="ECO:0007669"/>
    <property type="project" value="InterPro"/>
</dbReference>
<comment type="caution">
    <text evidence="7">The sequence shown here is derived from an EMBL/GenBank/DDBJ whole genome shotgun (WGS) entry which is preliminary data.</text>
</comment>
<dbReference type="PANTHER" id="PTHR38340">
    <property type="entry name" value="S-LAYER PROTEIN"/>
    <property type="match status" value="1"/>
</dbReference>
<dbReference type="AlphaFoldDB" id="A0A132BYV3"/>
<dbReference type="Pfam" id="PF00353">
    <property type="entry name" value="HemolysinCabind"/>
    <property type="match status" value="3"/>
</dbReference>
<dbReference type="InterPro" id="IPR011049">
    <property type="entry name" value="Serralysin-like_metalloprot_C"/>
</dbReference>
<gene>
    <name evidence="7" type="primary">prtC_1</name>
    <name evidence="7" type="ORF">TRIHO_15620</name>
</gene>
<dbReference type="EMBL" id="LPUY01000049">
    <property type="protein sequence ID" value="KUP93539.1"/>
    <property type="molecule type" value="Genomic_DNA"/>
</dbReference>
<dbReference type="GO" id="GO:0006508">
    <property type="term" value="P:proteolysis"/>
    <property type="evidence" value="ECO:0007669"/>
    <property type="project" value="InterPro"/>
</dbReference>
<keyword evidence="4" id="KW-0964">Secreted</keyword>
<name>A0A132BYV3_9RHOB</name>
<dbReference type="InterPro" id="IPR034033">
    <property type="entry name" value="Serralysin-like"/>
</dbReference>
<sequence length="624" mass="66483">MCEFCAATTVFDPARHNDSEGLRINGANFFESGDASDNLNTGYSLPVGGSFYGALDSVGDRDWVAVTLEAGVTYQISQSGYWGGGGTLYDGFLRVYNSNGQQVAGNDDGRHTYDAEVNMTVQSGGTFYISVGSYRDSLTGTYRLDIDSNAPTVSATEEAGVQVLADYLVDGYWEESGRDERSFDVSESNEITVNLTGLTAAGQQLARWAFEAWEMVADLQFVEVSGAAQITYSDDSSGAYATTRTWGTEITGVDINISQDWLTRYGTELNSYSMVAHVHELGHALGLGHQGYYNGGAVYGSNQNFVNDSWQMSVMSYFSQQENTSVDASYGLPITAMMADIVAIQSMYGAPGADAATAGDSLWGHGSDFGNYLDDVFDSFLLGGDAALGSNRNFVFTIYDSDGDDTLDLSSLSTRNTVDLNGGSFSDIQGRTGSLAIAEDTVIENLIMGSGNDTVTGNEVDNHIELGGGHDVAHGGAGTDRIWGGTGTDTIYGGDDRDILYGNSSNDVLFGEGGNDLLVGQHHNDTLNGGLGNDVLSGGHGADVFCFDAGSGSDRIKDFKLWQGDSLQLDRDLVEDELALDQLISTYGQVTDGGLVLTFDTGDTLEFMGIFDLDSADNDILAWV</sequence>
<dbReference type="Gene3D" id="2.60.120.380">
    <property type="match status" value="1"/>
</dbReference>
<dbReference type="OrthoDB" id="733404at2"/>
<evidence type="ECO:0000259" key="6">
    <source>
        <dbReference type="SMART" id="SM00235"/>
    </source>
</evidence>
<proteinExistence type="inferred from homology"/>
<accession>A0A132BYV3</accession>
<dbReference type="PROSITE" id="PS00330">
    <property type="entry name" value="HEMOLYSIN_CALCIUM"/>
    <property type="match status" value="1"/>
</dbReference>
<dbReference type="EC" id="3.4.24.40" evidence="7"/>
<dbReference type="SUPFAM" id="SSF55486">
    <property type="entry name" value="Metalloproteases ('zincins'), catalytic domain"/>
    <property type="match status" value="1"/>
</dbReference>
<comment type="subcellular location">
    <subcellularLocation>
        <location evidence="2">Secreted</location>
    </subcellularLocation>
</comment>
<evidence type="ECO:0000256" key="5">
    <source>
        <dbReference type="ARBA" id="ARBA00022737"/>
    </source>
</evidence>
<evidence type="ECO:0000256" key="3">
    <source>
        <dbReference type="ARBA" id="ARBA00009490"/>
    </source>
</evidence>
<evidence type="ECO:0000256" key="4">
    <source>
        <dbReference type="ARBA" id="ARBA00022525"/>
    </source>
</evidence>
<dbReference type="GO" id="GO:0008237">
    <property type="term" value="F:metallopeptidase activity"/>
    <property type="evidence" value="ECO:0007669"/>
    <property type="project" value="InterPro"/>
</dbReference>
<evidence type="ECO:0000313" key="7">
    <source>
        <dbReference type="EMBL" id="KUP93539.1"/>
    </source>
</evidence>
<evidence type="ECO:0000313" key="8">
    <source>
        <dbReference type="Proteomes" id="UP000068382"/>
    </source>
</evidence>
<dbReference type="InterPro" id="IPR006026">
    <property type="entry name" value="Peptidase_Metallo"/>
</dbReference>
<comment type="cofactor">
    <cofactor evidence="1">
        <name>Ca(2+)</name>
        <dbReference type="ChEBI" id="CHEBI:29108"/>
    </cofactor>
</comment>
<protein>
    <submittedName>
        <fullName evidence="7">Serralysin C</fullName>
        <ecNumber evidence="7">3.4.24.40</ecNumber>
    </submittedName>
</protein>
<dbReference type="PRINTS" id="PR00313">
    <property type="entry name" value="CABNDNGRPT"/>
</dbReference>
<dbReference type="SMART" id="SM00235">
    <property type="entry name" value="ZnMc"/>
    <property type="match status" value="1"/>
</dbReference>
<organism evidence="7 8">
    <name type="scientific">Tritonibacter horizontis</name>
    <dbReference type="NCBI Taxonomy" id="1768241"/>
    <lineage>
        <taxon>Bacteria</taxon>
        <taxon>Pseudomonadati</taxon>
        <taxon>Pseudomonadota</taxon>
        <taxon>Alphaproteobacteria</taxon>
        <taxon>Rhodobacterales</taxon>
        <taxon>Paracoccaceae</taxon>
        <taxon>Tritonibacter</taxon>
    </lineage>
</organism>
<comment type="similarity">
    <text evidence="3">Belongs to the peptidase M10B family.</text>
</comment>
<dbReference type="InterPro" id="IPR001343">
    <property type="entry name" value="Hemolysn_Ca-bd"/>
</dbReference>
<dbReference type="InterPro" id="IPR050557">
    <property type="entry name" value="RTX_toxin/Mannuronan_C5-epim"/>
</dbReference>
<dbReference type="GO" id="GO:0008270">
    <property type="term" value="F:zinc ion binding"/>
    <property type="evidence" value="ECO:0007669"/>
    <property type="project" value="InterPro"/>
</dbReference>
<feature type="domain" description="Peptidase metallopeptidase" evidence="6">
    <location>
        <begin position="179"/>
        <end position="332"/>
    </location>
</feature>
<keyword evidence="5" id="KW-0677">Repeat</keyword>